<proteinExistence type="predicted"/>
<feature type="compositionally biased region" description="Basic residues" evidence="7">
    <location>
        <begin position="126"/>
        <end position="140"/>
    </location>
</feature>
<dbReference type="Pfam" id="PF04777">
    <property type="entry name" value="Evr1_Alr"/>
    <property type="match status" value="1"/>
</dbReference>
<dbReference type="Gene3D" id="1.20.120.310">
    <property type="entry name" value="ERV/ALR sulfhydryl oxidase domain"/>
    <property type="match status" value="1"/>
</dbReference>
<dbReference type="InterPro" id="IPR017905">
    <property type="entry name" value="ERV/ALR_sulphydryl_oxidase"/>
</dbReference>
<feature type="region of interest" description="Disordered" evidence="7">
    <location>
        <begin position="126"/>
        <end position="145"/>
    </location>
</feature>
<dbReference type="PANTHER" id="PTHR12645">
    <property type="entry name" value="ALR/ERV"/>
    <property type="match status" value="1"/>
</dbReference>
<evidence type="ECO:0000259" key="8">
    <source>
        <dbReference type="PROSITE" id="PS51324"/>
    </source>
</evidence>
<dbReference type="InterPro" id="IPR036774">
    <property type="entry name" value="ERV/ALR_sulphydryl_oxid_sf"/>
</dbReference>
<accession>A0A6C0I4W6</accession>
<dbReference type="PROSITE" id="PS51324">
    <property type="entry name" value="ERV_ALR"/>
    <property type="match status" value="1"/>
</dbReference>
<evidence type="ECO:0000256" key="5">
    <source>
        <dbReference type="ARBA" id="ARBA00023002"/>
    </source>
</evidence>
<dbReference type="SUPFAM" id="SSF69000">
    <property type="entry name" value="FAD-dependent thiol oxidase"/>
    <property type="match status" value="1"/>
</dbReference>
<evidence type="ECO:0000256" key="2">
    <source>
        <dbReference type="ARBA" id="ARBA00012512"/>
    </source>
</evidence>
<evidence type="ECO:0000256" key="4">
    <source>
        <dbReference type="ARBA" id="ARBA00022827"/>
    </source>
</evidence>
<evidence type="ECO:0000256" key="6">
    <source>
        <dbReference type="ARBA" id="ARBA00023157"/>
    </source>
</evidence>
<feature type="domain" description="ERV/ALR sulfhydryl oxidase" evidence="8">
    <location>
        <begin position="15"/>
        <end position="119"/>
    </location>
</feature>
<dbReference type="PANTHER" id="PTHR12645:SF0">
    <property type="entry name" value="FAD-LINKED SULFHYDRYL OXIDASE ALR"/>
    <property type="match status" value="1"/>
</dbReference>
<organism evidence="9">
    <name type="scientific">viral metagenome</name>
    <dbReference type="NCBI Taxonomy" id="1070528"/>
    <lineage>
        <taxon>unclassified sequences</taxon>
        <taxon>metagenomes</taxon>
        <taxon>organismal metagenomes</taxon>
    </lineage>
</organism>
<dbReference type="EMBL" id="MN740094">
    <property type="protein sequence ID" value="QHT87620.1"/>
    <property type="molecule type" value="Genomic_DNA"/>
</dbReference>
<evidence type="ECO:0000313" key="9">
    <source>
        <dbReference type="EMBL" id="QHT87620.1"/>
    </source>
</evidence>
<keyword evidence="5" id="KW-0560">Oxidoreductase</keyword>
<dbReference type="GO" id="GO:0050660">
    <property type="term" value="F:flavin adenine dinucleotide binding"/>
    <property type="evidence" value="ECO:0007669"/>
    <property type="project" value="TreeGrafter"/>
</dbReference>
<dbReference type="EC" id="1.8.3.2" evidence="2"/>
<dbReference type="GO" id="GO:0016971">
    <property type="term" value="F:flavin-dependent sulfhydryl oxidase activity"/>
    <property type="evidence" value="ECO:0007669"/>
    <property type="project" value="InterPro"/>
</dbReference>
<protein>
    <recommendedName>
        <fullName evidence="2">thiol oxidase</fullName>
        <ecNumber evidence="2">1.8.3.2</ecNumber>
    </recommendedName>
</protein>
<dbReference type="InterPro" id="IPR039799">
    <property type="entry name" value="ALR/ERV"/>
</dbReference>
<keyword evidence="3" id="KW-0285">Flavoprotein</keyword>
<keyword evidence="4" id="KW-0274">FAD</keyword>
<evidence type="ECO:0000256" key="1">
    <source>
        <dbReference type="ARBA" id="ARBA00001974"/>
    </source>
</evidence>
<evidence type="ECO:0000256" key="3">
    <source>
        <dbReference type="ARBA" id="ARBA00022630"/>
    </source>
</evidence>
<comment type="cofactor">
    <cofactor evidence="1">
        <name>FAD</name>
        <dbReference type="ChEBI" id="CHEBI:57692"/>
    </cofactor>
</comment>
<dbReference type="GO" id="GO:0005739">
    <property type="term" value="C:mitochondrion"/>
    <property type="evidence" value="ECO:0007669"/>
    <property type="project" value="TreeGrafter"/>
</dbReference>
<dbReference type="AlphaFoldDB" id="A0A6C0I4W6"/>
<sequence>MDKPLFTEANYNSNDGFLTKIWGPPCWHFIHTMSFNYPVKPTLEQKKKYRQFILSLEDVLPCGKCRENLKKNFKRLPLTMKDMENRDTFSRYVYNLHEVVNTMLHKRSNLTFEQVRERYEHFRSRCATKKGRKKKNHTRKSMFSGAKEEGCTEPIHHKKKSKCILRIVPDETKCKTLEIDEQCLVTPTI</sequence>
<keyword evidence="6" id="KW-1015">Disulfide bond</keyword>
<evidence type="ECO:0000256" key="7">
    <source>
        <dbReference type="SAM" id="MobiDB-lite"/>
    </source>
</evidence>
<name>A0A6C0I4W6_9ZZZZ</name>
<reference evidence="9" key="1">
    <citation type="journal article" date="2020" name="Nature">
        <title>Giant virus diversity and host interactions through global metagenomics.</title>
        <authorList>
            <person name="Schulz F."/>
            <person name="Roux S."/>
            <person name="Paez-Espino D."/>
            <person name="Jungbluth S."/>
            <person name="Walsh D.A."/>
            <person name="Denef V.J."/>
            <person name="McMahon K.D."/>
            <person name="Konstantinidis K.T."/>
            <person name="Eloe-Fadrosh E.A."/>
            <person name="Kyrpides N.C."/>
            <person name="Woyke T."/>
        </authorList>
    </citation>
    <scope>NUCLEOTIDE SEQUENCE</scope>
    <source>
        <strain evidence="9">GVMAG-M-3300023184-190</strain>
    </source>
</reference>